<protein>
    <submittedName>
        <fullName evidence="1">Uncharacterized protein</fullName>
    </submittedName>
</protein>
<dbReference type="AlphaFoldDB" id="A0A168EA99"/>
<dbReference type="STRING" id="494026.PGLA_22655"/>
<sequence>MEPHPDLIKIAQETRKKAKNDPNNLYKDDESFELWHVENCAEIQAVNQLLWSGSKIEDILISTVNGNGKYKVSCRNCQKTFLDFINDFHE</sequence>
<reference evidence="1 2" key="1">
    <citation type="submission" date="2016-03" db="EMBL/GenBank/DDBJ databases">
        <title>Draft genome sequence of Paenibacillus glacialis DSM 22343.</title>
        <authorList>
            <person name="Shin S.-K."/>
            <person name="Yi H."/>
        </authorList>
    </citation>
    <scope>NUCLEOTIDE SEQUENCE [LARGE SCALE GENOMIC DNA]</scope>
    <source>
        <strain evidence="1 2">DSM 22343</strain>
    </source>
</reference>
<keyword evidence="2" id="KW-1185">Reference proteome</keyword>
<proteinExistence type="predicted"/>
<name>A0A168EA99_9BACL</name>
<comment type="caution">
    <text evidence="1">The sequence shown here is derived from an EMBL/GenBank/DDBJ whole genome shotgun (WGS) entry which is preliminary data.</text>
</comment>
<gene>
    <name evidence="1" type="ORF">PGLA_22655</name>
</gene>
<dbReference type="Proteomes" id="UP000076967">
    <property type="component" value="Unassembled WGS sequence"/>
</dbReference>
<evidence type="ECO:0000313" key="2">
    <source>
        <dbReference type="Proteomes" id="UP000076967"/>
    </source>
</evidence>
<dbReference type="EMBL" id="LVJH01000064">
    <property type="protein sequence ID" value="OAB35028.1"/>
    <property type="molecule type" value="Genomic_DNA"/>
</dbReference>
<dbReference type="OrthoDB" id="2664283at2"/>
<evidence type="ECO:0000313" key="1">
    <source>
        <dbReference type="EMBL" id="OAB35028.1"/>
    </source>
</evidence>
<organism evidence="1 2">
    <name type="scientific">Paenibacillus glacialis</name>
    <dbReference type="NCBI Taxonomy" id="494026"/>
    <lineage>
        <taxon>Bacteria</taxon>
        <taxon>Bacillati</taxon>
        <taxon>Bacillota</taxon>
        <taxon>Bacilli</taxon>
        <taxon>Bacillales</taxon>
        <taxon>Paenibacillaceae</taxon>
        <taxon>Paenibacillus</taxon>
    </lineage>
</organism>
<accession>A0A168EA99</accession>
<dbReference type="RefSeq" id="WP_068537403.1">
    <property type="nucleotide sequence ID" value="NZ_LVJH01000064.1"/>
</dbReference>